<dbReference type="Proteomes" id="UP000018851">
    <property type="component" value="Chromosome"/>
</dbReference>
<dbReference type="Pfam" id="PF02771">
    <property type="entry name" value="Acyl-CoA_dh_N"/>
    <property type="match status" value="1"/>
</dbReference>
<keyword evidence="9" id="KW-1185">Reference proteome</keyword>
<dbReference type="Gene3D" id="1.20.140.10">
    <property type="entry name" value="Butyryl-CoA Dehydrogenase, subunit A, domain 3"/>
    <property type="match status" value="1"/>
</dbReference>
<feature type="domain" description="Acyl-CoA dehydrogenase/oxidase N-terminal" evidence="7">
    <location>
        <begin position="6"/>
        <end position="104"/>
    </location>
</feature>
<dbReference type="EMBL" id="CP006644">
    <property type="protein sequence ID" value="AHE57232.1"/>
    <property type="molecule type" value="Genomic_DNA"/>
</dbReference>
<dbReference type="PATRIC" id="fig|1123269.5.peg.5545"/>
<dbReference type="eggNOG" id="COG1960">
    <property type="taxonomic scope" value="Bacteria"/>
</dbReference>
<dbReference type="OrthoDB" id="7328575at2"/>
<dbReference type="STRING" id="1123269.NX02_28250"/>
<gene>
    <name evidence="8" type="ORF">NX02_28250</name>
</gene>
<accession>W0AKY1</accession>
<keyword evidence="4" id="KW-0274">FAD</keyword>
<dbReference type="HOGENOM" id="CLU_018204_5_1_5"/>
<dbReference type="InterPro" id="IPR037069">
    <property type="entry name" value="AcylCoA_DH/ox_N_sf"/>
</dbReference>
<name>W0AKY1_9SPHN</name>
<reference evidence="8 9" key="1">
    <citation type="submission" date="2013-07" db="EMBL/GenBank/DDBJ databases">
        <title>Completed genome of Sphingomonas sanxanigenens NX02.</title>
        <authorList>
            <person name="Ma T."/>
            <person name="Huang H."/>
            <person name="Wu M."/>
            <person name="Li X."/>
            <person name="Li G."/>
        </authorList>
    </citation>
    <scope>NUCLEOTIDE SEQUENCE [LARGE SCALE GENOMIC DNA]</scope>
    <source>
        <strain evidence="8 9">NX02</strain>
    </source>
</reference>
<dbReference type="SUPFAM" id="SSF56645">
    <property type="entry name" value="Acyl-CoA dehydrogenase NM domain-like"/>
    <property type="match status" value="1"/>
</dbReference>
<dbReference type="InterPro" id="IPR009100">
    <property type="entry name" value="AcylCoA_DH/oxidase_NM_dom_sf"/>
</dbReference>
<evidence type="ECO:0000256" key="2">
    <source>
        <dbReference type="ARBA" id="ARBA00009347"/>
    </source>
</evidence>
<evidence type="ECO:0000256" key="4">
    <source>
        <dbReference type="ARBA" id="ARBA00022827"/>
    </source>
</evidence>
<dbReference type="InterPro" id="IPR013786">
    <property type="entry name" value="AcylCoA_DH/ox_N"/>
</dbReference>
<dbReference type="GO" id="GO:0003995">
    <property type="term" value="F:acyl-CoA dehydrogenase activity"/>
    <property type="evidence" value="ECO:0007669"/>
    <property type="project" value="TreeGrafter"/>
</dbReference>
<evidence type="ECO:0000256" key="5">
    <source>
        <dbReference type="ARBA" id="ARBA00023002"/>
    </source>
</evidence>
<dbReference type="RefSeq" id="WP_025295324.1">
    <property type="nucleotide sequence ID" value="NZ_CP006644.1"/>
</dbReference>
<comment type="similarity">
    <text evidence="2">Belongs to the acyl-CoA dehydrogenase family.</text>
</comment>
<organism evidence="8 9">
    <name type="scientific">Sphingomonas sanxanigenens DSM 19645 = NX02</name>
    <dbReference type="NCBI Taxonomy" id="1123269"/>
    <lineage>
        <taxon>Bacteria</taxon>
        <taxon>Pseudomonadati</taxon>
        <taxon>Pseudomonadota</taxon>
        <taxon>Alphaproteobacteria</taxon>
        <taxon>Sphingomonadales</taxon>
        <taxon>Sphingomonadaceae</taxon>
        <taxon>Sphingomonas</taxon>
    </lineage>
</organism>
<dbReference type="InterPro" id="IPR036250">
    <property type="entry name" value="AcylCo_DH-like_C"/>
</dbReference>
<dbReference type="SUPFAM" id="SSF47203">
    <property type="entry name" value="Acyl-CoA dehydrogenase C-terminal domain-like"/>
    <property type="match status" value="1"/>
</dbReference>
<dbReference type="KEGG" id="ssan:NX02_28250"/>
<evidence type="ECO:0000259" key="6">
    <source>
        <dbReference type="Pfam" id="PF00441"/>
    </source>
</evidence>
<feature type="domain" description="Acyl-CoA dehydrogenase/oxidase C-terminal" evidence="6">
    <location>
        <begin position="193"/>
        <end position="324"/>
    </location>
</feature>
<dbReference type="PANTHER" id="PTHR43884">
    <property type="entry name" value="ACYL-COA DEHYDROGENASE"/>
    <property type="match status" value="1"/>
</dbReference>
<dbReference type="AlphaFoldDB" id="W0AKY1"/>
<evidence type="ECO:0000256" key="1">
    <source>
        <dbReference type="ARBA" id="ARBA00001974"/>
    </source>
</evidence>
<keyword evidence="5" id="KW-0560">Oxidoreductase</keyword>
<keyword evidence="3" id="KW-0285">Flavoprotein</keyword>
<protein>
    <recommendedName>
        <fullName evidence="10">Acyl-CoA dehydrogenase</fullName>
    </recommendedName>
</protein>
<dbReference type="InterPro" id="IPR009075">
    <property type="entry name" value="AcylCo_DH/oxidase_C"/>
</dbReference>
<dbReference type="GO" id="GO:0050660">
    <property type="term" value="F:flavin adenine dinucleotide binding"/>
    <property type="evidence" value="ECO:0007669"/>
    <property type="project" value="InterPro"/>
</dbReference>
<proteinExistence type="inferred from homology"/>
<evidence type="ECO:0000256" key="3">
    <source>
        <dbReference type="ARBA" id="ARBA00022630"/>
    </source>
</evidence>
<evidence type="ECO:0000313" key="8">
    <source>
        <dbReference type="EMBL" id="AHE57232.1"/>
    </source>
</evidence>
<dbReference type="Gene3D" id="1.10.540.10">
    <property type="entry name" value="Acyl-CoA dehydrogenase/oxidase, N-terminal domain"/>
    <property type="match status" value="1"/>
</dbReference>
<dbReference type="Pfam" id="PF00441">
    <property type="entry name" value="Acyl-CoA_dh_1"/>
    <property type="match status" value="1"/>
</dbReference>
<evidence type="ECO:0000313" key="9">
    <source>
        <dbReference type="Proteomes" id="UP000018851"/>
    </source>
</evidence>
<sequence>MQFALTAEQELIADTARGLFAEFAPSLRATIASEAGYDREHWRRVTRDMGFGAIMLPEVGGGAGLGIVELALVMIEMGRTLFPSPFLPGIGAALPLIGLSGSPEAPGIASGETIAAPAIGSALQLEGDRLSGEALVPFGHVADLFVAVVGDRAMVVPAGMAQVERLATMDVTRPLARVRFDRVAVAAACGAGRALDQARIALAAECVGGADAALAATVDYAKQRIQFGRPIGSFQALKHRMADMMIAIEAARTAVYYAAAAMDEDDPAAPEAAAIAHFTAIETYQMAAGNMIQLHGGIGFTWEHDAHLHFKRARSAATMFGTPAESRSRLATLIGLDAQAA</sequence>
<evidence type="ECO:0008006" key="10">
    <source>
        <dbReference type="Google" id="ProtNLM"/>
    </source>
</evidence>
<comment type="cofactor">
    <cofactor evidence="1">
        <name>FAD</name>
        <dbReference type="ChEBI" id="CHEBI:57692"/>
    </cofactor>
</comment>
<evidence type="ECO:0000259" key="7">
    <source>
        <dbReference type="Pfam" id="PF02771"/>
    </source>
</evidence>
<dbReference type="PANTHER" id="PTHR43884:SF20">
    <property type="entry name" value="ACYL-COA DEHYDROGENASE FADE28"/>
    <property type="match status" value="1"/>
</dbReference>